<evidence type="ECO:0000313" key="2">
    <source>
        <dbReference type="Proteomes" id="UP000828390"/>
    </source>
</evidence>
<gene>
    <name evidence="1" type="ORF">DPMN_066335</name>
</gene>
<dbReference type="EMBL" id="JAIWYP010000014">
    <property type="protein sequence ID" value="KAH3706944.1"/>
    <property type="molecule type" value="Genomic_DNA"/>
</dbReference>
<dbReference type="SUPFAM" id="SSF50969">
    <property type="entry name" value="YVTN repeat-like/Quinoprotein amine dehydrogenase"/>
    <property type="match status" value="1"/>
</dbReference>
<accession>A0A9D3YW54</accession>
<name>A0A9D3YW54_DREPO</name>
<reference evidence="1" key="1">
    <citation type="journal article" date="2019" name="bioRxiv">
        <title>The Genome of the Zebra Mussel, Dreissena polymorpha: A Resource for Invasive Species Research.</title>
        <authorList>
            <person name="McCartney M.A."/>
            <person name="Auch B."/>
            <person name="Kono T."/>
            <person name="Mallez S."/>
            <person name="Zhang Y."/>
            <person name="Obille A."/>
            <person name="Becker A."/>
            <person name="Abrahante J.E."/>
            <person name="Garbe J."/>
            <person name="Badalamenti J.P."/>
            <person name="Herman A."/>
            <person name="Mangelson H."/>
            <person name="Liachko I."/>
            <person name="Sullivan S."/>
            <person name="Sone E.D."/>
            <person name="Koren S."/>
            <person name="Silverstein K.A.T."/>
            <person name="Beckman K.B."/>
            <person name="Gohl D.M."/>
        </authorList>
    </citation>
    <scope>NUCLEOTIDE SEQUENCE</scope>
    <source>
        <strain evidence="1">Duluth1</strain>
        <tissue evidence="1">Whole animal</tissue>
    </source>
</reference>
<comment type="caution">
    <text evidence="1">The sequence shown here is derived from an EMBL/GenBank/DDBJ whole genome shotgun (WGS) entry which is preliminary data.</text>
</comment>
<dbReference type="InterPro" id="IPR011044">
    <property type="entry name" value="Quino_amine_DH_bsu"/>
</dbReference>
<evidence type="ECO:0000313" key="1">
    <source>
        <dbReference type="EMBL" id="KAH3706944.1"/>
    </source>
</evidence>
<organism evidence="1 2">
    <name type="scientific">Dreissena polymorpha</name>
    <name type="common">Zebra mussel</name>
    <name type="synonym">Mytilus polymorpha</name>
    <dbReference type="NCBI Taxonomy" id="45954"/>
    <lineage>
        <taxon>Eukaryota</taxon>
        <taxon>Metazoa</taxon>
        <taxon>Spiralia</taxon>
        <taxon>Lophotrochozoa</taxon>
        <taxon>Mollusca</taxon>
        <taxon>Bivalvia</taxon>
        <taxon>Autobranchia</taxon>
        <taxon>Heteroconchia</taxon>
        <taxon>Euheterodonta</taxon>
        <taxon>Imparidentia</taxon>
        <taxon>Neoheterodontei</taxon>
        <taxon>Myida</taxon>
        <taxon>Dreissenoidea</taxon>
        <taxon>Dreissenidae</taxon>
        <taxon>Dreissena</taxon>
    </lineage>
</organism>
<proteinExistence type="predicted"/>
<sequence>MMEFCEKYSISCSHTIYSITLLGHHLLVVGSGPIQLLDISTGQVCYAFDEVIWASNGSNTNTKINKIRACKVTKKIALACSDTVYHVKIDDGECQAETLHTVCPFVWKYENFDGDQLEMKCNEDVKWDSQGNMYIANSHGVYQFCLINGKFKERALIAMCENCSDEHKKRIVVGHSDSNRLHVYEYKLFAEI</sequence>
<protein>
    <submittedName>
        <fullName evidence="1">Uncharacterized protein</fullName>
    </submittedName>
</protein>
<reference evidence="1" key="2">
    <citation type="submission" date="2020-11" db="EMBL/GenBank/DDBJ databases">
        <authorList>
            <person name="McCartney M.A."/>
            <person name="Auch B."/>
            <person name="Kono T."/>
            <person name="Mallez S."/>
            <person name="Becker A."/>
            <person name="Gohl D.M."/>
            <person name="Silverstein K.A.T."/>
            <person name="Koren S."/>
            <person name="Bechman K.B."/>
            <person name="Herman A."/>
            <person name="Abrahante J.E."/>
            <person name="Garbe J."/>
        </authorList>
    </citation>
    <scope>NUCLEOTIDE SEQUENCE</scope>
    <source>
        <strain evidence="1">Duluth1</strain>
        <tissue evidence="1">Whole animal</tissue>
    </source>
</reference>
<dbReference type="AlphaFoldDB" id="A0A9D3YW54"/>
<keyword evidence="2" id="KW-1185">Reference proteome</keyword>
<dbReference type="Proteomes" id="UP000828390">
    <property type="component" value="Unassembled WGS sequence"/>
</dbReference>